<evidence type="ECO:0000256" key="8">
    <source>
        <dbReference type="SAM" id="Phobius"/>
    </source>
</evidence>
<evidence type="ECO:0000256" key="5">
    <source>
        <dbReference type="ARBA" id="ARBA00022989"/>
    </source>
</evidence>
<dbReference type="InterPro" id="IPR058533">
    <property type="entry name" value="Cation_efflux_TM"/>
</dbReference>
<dbReference type="Pfam" id="PF16916">
    <property type="entry name" value="ZT_dimer"/>
    <property type="match status" value="1"/>
</dbReference>
<evidence type="ECO:0000259" key="9">
    <source>
        <dbReference type="Pfam" id="PF01545"/>
    </source>
</evidence>
<feature type="transmembrane region" description="Helical" evidence="8">
    <location>
        <begin position="24"/>
        <end position="44"/>
    </location>
</feature>
<dbReference type="PANTHER" id="PTHR11562:SF17">
    <property type="entry name" value="RE54080P-RELATED"/>
    <property type="match status" value="1"/>
</dbReference>
<dbReference type="GO" id="GO:0005886">
    <property type="term" value="C:plasma membrane"/>
    <property type="evidence" value="ECO:0007669"/>
    <property type="project" value="TreeGrafter"/>
</dbReference>
<feature type="transmembrane region" description="Helical" evidence="8">
    <location>
        <begin position="125"/>
        <end position="146"/>
    </location>
</feature>
<keyword evidence="12" id="KW-1185">Reference proteome</keyword>
<keyword evidence="3" id="KW-0813">Transport</keyword>
<dbReference type="InterPro" id="IPR027470">
    <property type="entry name" value="Cation_efflux_CTD"/>
</dbReference>
<dbReference type="SUPFAM" id="SSF161111">
    <property type="entry name" value="Cation efflux protein transmembrane domain-like"/>
    <property type="match status" value="1"/>
</dbReference>
<dbReference type="Proteomes" id="UP000276542">
    <property type="component" value="Unassembled WGS sequence"/>
</dbReference>
<dbReference type="NCBIfam" id="TIGR01297">
    <property type="entry name" value="CDF"/>
    <property type="match status" value="1"/>
</dbReference>
<feature type="transmembrane region" description="Helical" evidence="8">
    <location>
        <begin position="158"/>
        <end position="181"/>
    </location>
</feature>
<dbReference type="GO" id="GO:0005385">
    <property type="term" value="F:zinc ion transmembrane transporter activity"/>
    <property type="evidence" value="ECO:0007669"/>
    <property type="project" value="TreeGrafter"/>
</dbReference>
<dbReference type="InterPro" id="IPR027469">
    <property type="entry name" value="Cation_efflux_TMD_sf"/>
</dbReference>
<protein>
    <submittedName>
        <fullName evidence="11">Cation transporter</fullName>
    </submittedName>
</protein>
<dbReference type="InterPro" id="IPR050681">
    <property type="entry name" value="CDF/SLC30A"/>
</dbReference>
<dbReference type="SUPFAM" id="SSF160240">
    <property type="entry name" value="Cation efflux protein cytoplasmic domain-like"/>
    <property type="match status" value="1"/>
</dbReference>
<comment type="subcellular location">
    <subcellularLocation>
        <location evidence="1">Membrane</location>
        <topology evidence="1">Multi-pass membrane protein</topology>
    </subcellularLocation>
</comment>
<proteinExistence type="inferred from homology"/>
<evidence type="ECO:0000313" key="12">
    <source>
        <dbReference type="Proteomes" id="UP000276542"/>
    </source>
</evidence>
<gene>
    <name evidence="11" type="ORF">D4739_06865</name>
</gene>
<dbReference type="InterPro" id="IPR002524">
    <property type="entry name" value="Cation_efflux"/>
</dbReference>
<feature type="transmembrane region" description="Helical" evidence="8">
    <location>
        <begin position="56"/>
        <end position="75"/>
    </location>
</feature>
<dbReference type="Gene3D" id="1.20.1510.10">
    <property type="entry name" value="Cation efflux protein transmembrane domain"/>
    <property type="match status" value="1"/>
</dbReference>
<keyword evidence="7 8" id="KW-0472">Membrane</keyword>
<evidence type="ECO:0000256" key="2">
    <source>
        <dbReference type="ARBA" id="ARBA00008873"/>
    </source>
</evidence>
<dbReference type="PANTHER" id="PTHR11562">
    <property type="entry name" value="CATION EFFLUX PROTEIN/ ZINC TRANSPORTER"/>
    <property type="match status" value="1"/>
</dbReference>
<keyword evidence="4 8" id="KW-0812">Transmembrane</keyword>
<evidence type="ECO:0000313" key="11">
    <source>
        <dbReference type="EMBL" id="RJS45974.1"/>
    </source>
</evidence>
<name>A0A3A5HD91_9ACTN</name>
<dbReference type="InterPro" id="IPR036837">
    <property type="entry name" value="Cation_efflux_CTD_sf"/>
</dbReference>
<feature type="transmembrane region" description="Helical" evidence="8">
    <location>
        <begin position="91"/>
        <end position="113"/>
    </location>
</feature>
<evidence type="ECO:0000259" key="10">
    <source>
        <dbReference type="Pfam" id="PF16916"/>
    </source>
</evidence>
<feature type="domain" description="Cation efflux protein cytoplasmic" evidence="10">
    <location>
        <begin position="221"/>
        <end position="297"/>
    </location>
</feature>
<keyword evidence="5 8" id="KW-1133">Transmembrane helix</keyword>
<comment type="similarity">
    <text evidence="2">Belongs to the cation diffusion facilitator (CDF) transporter (TC 2.A.4) family. SLC30A subfamily.</text>
</comment>
<keyword evidence="6" id="KW-0406">Ion transport</keyword>
<comment type="caution">
    <text evidence="11">The sequence shown here is derived from an EMBL/GenBank/DDBJ whole genome shotgun (WGS) entry which is preliminary data.</text>
</comment>
<evidence type="ECO:0000256" key="1">
    <source>
        <dbReference type="ARBA" id="ARBA00004141"/>
    </source>
</evidence>
<feature type="transmembrane region" description="Helical" evidence="8">
    <location>
        <begin position="187"/>
        <end position="207"/>
    </location>
</feature>
<reference evidence="12" key="1">
    <citation type="submission" date="2018-09" db="EMBL/GenBank/DDBJ databases">
        <authorList>
            <person name="Zhu H."/>
        </authorList>
    </citation>
    <scope>NUCLEOTIDE SEQUENCE [LARGE SCALE GENOMIC DNA]</scope>
    <source>
        <strain evidence="12">K1W22B-1</strain>
    </source>
</reference>
<dbReference type="Pfam" id="PF01545">
    <property type="entry name" value="Cation_efflux"/>
    <property type="match status" value="1"/>
</dbReference>
<dbReference type="AlphaFoldDB" id="A0A3A5HD91"/>
<dbReference type="RefSeq" id="WP_120059874.1">
    <property type="nucleotide sequence ID" value="NZ_QYRP01000002.1"/>
</dbReference>
<evidence type="ECO:0000256" key="4">
    <source>
        <dbReference type="ARBA" id="ARBA00022692"/>
    </source>
</evidence>
<sequence>MGHGHGHGQAQGHGEGRAADRRRLVLVLLVSVAVIAVELVGAWLTGSLALAADAGHVASDAVGVALALGASYAAMRPPTARRTFGLHRAEVLAALANAVVMLGLSAWLLWTAIGRLRDPVSVDAGPLVVFALVGLLANVVALAILTRGDTSALHMRSALLEVLGDAVGSALVVVSGIVILLTDFHRADAIASILIAVLIAPRALLLLRDTVLVLLEATPAGLDLEKVRGGLVTIDGVVGVHDLHAWTITSGMLSLSAHVTVADDVLASRGVGAVLDDLADRVATDHGIRHATFQVEPASHREHEDLGETGCG</sequence>
<dbReference type="OrthoDB" id="9809646at2"/>
<organism evidence="11 12">
    <name type="scientific">Nocardioides cavernaquae</name>
    <dbReference type="NCBI Taxonomy" id="2321396"/>
    <lineage>
        <taxon>Bacteria</taxon>
        <taxon>Bacillati</taxon>
        <taxon>Actinomycetota</taxon>
        <taxon>Actinomycetes</taxon>
        <taxon>Propionibacteriales</taxon>
        <taxon>Nocardioidaceae</taxon>
        <taxon>Nocardioides</taxon>
    </lineage>
</organism>
<dbReference type="EMBL" id="QYRP01000002">
    <property type="protein sequence ID" value="RJS45974.1"/>
    <property type="molecule type" value="Genomic_DNA"/>
</dbReference>
<feature type="domain" description="Cation efflux protein transmembrane" evidence="9">
    <location>
        <begin position="24"/>
        <end position="215"/>
    </location>
</feature>
<evidence type="ECO:0000256" key="7">
    <source>
        <dbReference type="ARBA" id="ARBA00023136"/>
    </source>
</evidence>
<accession>A0A3A5HD91</accession>
<evidence type="ECO:0000256" key="6">
    <source>
        <dbReference type="ARBA" id="ARBA00023065"/>
    </source>
</evidence>
<evidence type="ECO:0000256" key="3">
    <source>
        <dbReference type="ARBA" id="ARBA00022448"/>
    </source>
</evidence>